<organism evidence="1 2">
    <name type="scientific">Camellia lanceoleosa</name>
    <dbReference type="NCBI Taxonomy" id="1840588"/>
    <lineage>
        <taxon>Eukaryota</taxon>
        <taxon>Viridiplantae</taxon>
        <taxon>Streptophyta</taxon>
        <taxon>Embryophyta</taxon>
        <taxon>Tracheophyta</taxon>
        <taxon>Spermatophyta</taxon>
        <taxon>Magnoliopsida</taxon>
        <taxon>eudicotyledons</taxon>
        <taxon>Gunneridae</taxon>
        <taxon>Pentapetalae</taxon>
        <taxon>asterids</taxon>
        <taxon>Ericales</taxon>
        <taxon>Theaceae</taxon>
        <taxon>Camellia</taxon>
    </lineage>
</organism>
<dbReference type="EMBL" id="CM045758">
    <property type="protein sequence ID" value="KAI8032564.1"/>
    <property type="molecule type" value="Genomic_DNA"/>
</dbReference>
<keyword evidence="2" id="KW-1185">Reference proteome</keyword>
<reference evidence="1 2" key="1">
    <citation type="journal article" date="2022" name="Plant J.">
        <title>Chromosome-level genome of Camellia lanceoleosa provides a valuable resource for understanding genome evolution and self-incompatibility.</title>
        <authorList>
            <person name="Gong W."/>
            <person name="Xiao S."/>
            <person name="Wang L."/>
            <person name="Liao Z."/>
            <person name="Chang Y."/>
            <person name="Mo W."/>
            <person name="Hu G."/>
            <person name="Li W."/>
            <person name="Zhao G."/>
            <person name="Zhu H."/>
            <person name="Hu X."/>
            <person name="Ji K."/>
            <person name="Xiang X."/>
            <person name="Song Q."/>
            <person name="Yuan D."/>
            <person name="Jin S."/>
            <person name="Zhang L."/>
        </authorList>
    </citation>
    <scope>NUCLEOTIDE SEQUENCE [LARGE SCALE GENOMIC DNA]</scope>
    <source>
        <strain evidence="1">SQ_2022a</strain>
    </source>
</reference>
<evidence type="ECO:0000313" key="2">
    <source>
        <dbReference type="Proteomes" id="UP001060215"/>
    </source>
</evidence>
<evidence type="ECO:0000313" key="1">
    <source>
        <dbReference type="EMBL" id="KAI8032564.1"/>
    </source>
</evidence>
<comment type="caution">
    <text evidence="1">The sequence shown here is derived from an EMBL/GenBank/DDBJ whole genome shotgun (WGS) entry which is preliminary data.</text>
</comment>
<name>A0ACC0J3T9_9ERIC</name>
<proteinExistence type="predicted"/>
<protein>
    <submittedName>
        <fullName evidence="1">Acyltransferase-like protein</fullName>
    </submittedName>
</protein>
<sequence>MALPQLRRPSPPIWHNPSLQFDTIFADQNILTLELQTWGWTVKDYLDNAKEIIKPDGGPPRWFCPVECGCPLKDLPILLFLPGNHCLSTGFEDFGSQFIMTYVNV</sequence>
<dbReference type="Proteomes" id="UP001060215">
    <property type="component" value="Chromosome 1"/>
</dbReference>
<accession>A0ACC0J3T9</accession>
<gene>
    <name evidence="1" type="ORF">LOK49_LG01G02347</name>
</gene>